<dbReference type="EMBL" id="BK015154">
    <property type="protein sequence ID" value="DAD93169.1"/>
    <property type="molecule type" value="Genomic_DNA"/>
</dbReference>
<organism evidence="1">
    <name type="scientific">Caudovirales sp. ctUJJ3</name>
    <dbReference type="NCBI Taxonomy" id="2826777"/>
    <lineage>
        <taxon>Viruses</taxon>
        <taxon>Duplodnaviria</taxon>
        <taxon>Heunggongvirae</taxon>
        <taxon>Uroviricota</taxon>
        <taxon>Caudoviricetes</taxon>
    </lineage>
</organism>
<evidence type="ECO:0000313" key="1">
    <source>
        <dbReference type="EMBL" id="DAD93169.1"/>
    </source>
</evidence>
<sequence length="39" mass="4542">MKDLIRLALIFLAAIYLGKAVYCSLRLLGEVWKERRSCQ</sequence>
<accession>A0A8S5NEV0</accession>
<reference evidence="1" key="1">
    <citation type="journal article" date="2021" name="Proc. Natl. Acad. Sci. U.S.A.">
        <title>A Catalog of Tens of Thousands of Viruses from Human Metagenomes Reveals Hidden Associations with Chronic Diseases.</title>
        <authorList>
            <person name="Tisza M.J."/>
            <person name="Buck C.B."/>
        </authorList>
    </citation>
    <scope>NUCLEOTIDE SEQUENCE</scope>
    <source>
        <strain evidence="1">CtUJJ3</strain>
    </source>
</reference>
<name>A0A8S5NEV0_9CAUD</name>
<proteinExistence type="predicted"/>
<protein>
    <submittedName>
        <fullName evidence="1">Uncharacterized protein</fullName>
    </submittedName>
</protein>